<keyword evidence="2" id="KW-1185">Reference proteome</keyword>
<accession>A0A0V0RTL2</accession>
<comment type="caution">
    <text evidence="1">The sequence shown here is derived from an EMBL/GenBank/DDBJ whole genome shotgun (WGS) entry which is preliminary data.</text>
</comment>
<organism evidence="1 2">
    <name type="scientific">Trichinella nelsoni</name>
    <dbReference type="NCBI Taxonomy" id="6336"/>
    <lineage>
        <taxon>Eukaryota</taxon>
        <taxon>Metazoa</taxon>
        <taxon>Ecdysozoa</taxon>
        <taxon>Nematoda</taxon>
        <taxon>Enoplea</taxon>
        <taxon>Dorylaimia</taxon>
        <taxon>Trichinellida</taxon>
        <taxon>Trichinellidae</taxon>
        <taxon>Trichinella</taxon>
    </lineage>
</organism>
<proteinExistence type="predicted"/>
<gene>
    <name evidence="1" type="ORF">T07_5553</name>
</gene>
<dbReference type="AlphaFoldDB" id="A0A0V0RTL2"/>
<sequence length="136" mass="16081">MYQCCIVKLVKQQQFLFIGLRSKVLGRWYFGTSPIRRFVQLVNDQLFAVFSCVTVFKLHHFDKIALSHKITTVDQTLMEANSFLICKHRWCIFVEIDFECSLQERKFEHSFDSADFHLTTILCVCDKKKVYTCIPK</sequence>
<dbReference type="EMBL" id="JYDL01000082">
    <property type="protein sequence ID" value="KRX17822.1"/>
    <property type="molecule type" value="Genomic_DNA"/>
</dbReference>
<reference evidence="1 2" key="1">
    <citation type="submission" date="2015-01" db="EMBL/GenBank/DDBJ databases">
        <title>Evolution of Trichinella species and genotypes.</title>
        <authorList>
            <person name="Korhonen P.K."/>
            <person name="Edoardo P."/>
            <person name="Giuseppe L.R."/>
            <person name="Gasser R.B."/>
        </authorList>
    </citation>
    <scope>NUCLEOTIDE SEQUENCE [LARGE SCALE GENOMIC DNA]</scope>
    <source>
        <strain evidence="1">ISS37</strain>
    </source>
</reference>
<protein>
    <submittedName>
        <fullName evidence="1">Uncharacterized protein</fullName>
    </submittedName>
</protein>
<evidence type="ECO:0000313" key="2">
    <source>
        <dbReference type="Proteomes" id="UP000054630"/>
    </source>
</evidence>
<dbReference type="Proteomes" id="UP000054630">
    <property type="component" value="Unassembled WGS sequence"/>
</dbReference>
<evidence type="ECO:0000313" key="1">
    <source>
        <dbReference type="EMBL" id="KRX17822.1"/>
    </source>
</evidence>
<name>A0A0V0RTL2_9BILA</name>